<keyword evidence="1" id="KW-1277">Toxin-antitoxin system</keyword>
<keyword evidence="3" id="KW-0378">Hydrolase</keyword>
<comment type="caution">
    <text evidence="3">The sequence shown here is derived from an EMBL/GenBank/DDBJ whole genome shotgun (WGS) entry which is preliminary data.</text>
</comment>
<dbReference type="GO" id="GO:0004521">
    <property type="term" value="F:RNA endonuclease activity"/>
    <property type="evidence" value="ECO:0007669"/>
    <property type="project" value="TreeGrafter"/>
</dbReference>
<evidence type="ECO:0000256" key="2">
    <source>
        <dbReference type="SAM" id="MobiDB-lite"/>
    </source>
</evidence>
<dbReference type="AlphaFoldDB" id="A0A1J5QVC7"/>
<feature type="region of interest" description="Disordered" evidence="2">
    <location>
        <begin position="1"/>
        <end position="22"/>
    </location>
</feature>
<dbReference type="GO" id="GO:0016787">
    <property type="term" value="F:hydrolase activity"/>
    <property type="evidence" value="ECO:0007669"/>
    <property type="project" value="UniProtKB-KW"/>
</dbReference>
<reference evidence="3" key="1">
    <citation type="submission" date="2016-10" db="EMBL/GenBank/DDBJ databases">
        <title>Sequence of Gallionella enrichment culture.</title>
        <authorList>
            <person name="Poehlein A."/>
            <person name="Muehling M."/>
            <person name="Daniel R."/>
        </authorList>
    </citation>
    <scope>NUCLEOTIDE SEQUENCE</scope>
</reference>
<dbReference type="Gene3D" id="3.30.2310.20">
    <property type="entry name" value="RelE-like"/>
    <property type="match status" value="1"/>
</dbReference>
<dbReference type="GO" id="GO:0006415">
    <property type="term" value="P:translational termination"/>
    <property type="evidence" value="ECO:0007669"/>
    <property type="project" value="TreeGrafter"/>
</dbReference>
<dbReference type="SUPFAM" id="SSF143011">
    <property type="entry name" value="RelE-like"/>
    <property type="match status" value="1"/>
</dbReference>
<dbReference type="EMBL" id="MLJW01000672">
    <property type="protein sequence ID" value="OIQ83780.1"/>
    <property type="molecule type" value="Genomic_DNA"/>
</dbReference>
<sequence length="94" mass="10803">MPRSLDETSQFKRDKKRVKRSGRHDWAKMLDVVQALMNDRLLPAKHRDHELAGEYAGVRECHVEPDWLLIYEKSGSLASGTLTLIRTGSHSDLF</sequence>
<dbReference type="EC" id="3.1.-.-" evidence="3"/>
<evidence type="ECO:0000256" key="1">
    <source>
        <dbReference type="ARBA" id="ARBA00022649"/>
    </source>
</evidence>
<dbReference type="InterPro" id="IPR004386">
    <property type="entry name" value="Toxin_YafQ-like"/>
</dbReference>
<dbReference type="GO" id="GO:0006402">
    <property type="term" value="P:mRNA catabolic process"/>
    <property type="evidence" value="ECO:0007669"/>
    <property type="project" value="TreeGrafter"/>
</dbReference>
<name>A0A1J5QVC7_9ZZZZ</name>
<evidence type="ECO:0000313" key="3">
    <source>
        <dbReference type="EMBL" id="OIQ83780.1"/>
    </source>
</evidence>
<dbReference type="PANTHER" id="PTHR40588:SF1">
    <property type="entry name" value="MRNA INTERFERASE TOXIN YAFQ"/>
    <property type="match status" value="1"/>
</dbReference>
<feature type="compositionally biased region" description="Basic and acidic residues" evidence="2">
    <location>
        <begin position="1"/>
        <end position="12"/>
    </location>
</feature>
<dbReference type="Pfam" id="PF15738">
    <property type="entry name" value="YafQ_toxin"/>
    <property type="match status" value="1"/>
</dbReference>
<dbReference type="PIRSF" id="PIRSF006156">
    <property type="entry name" value="YafQ"/>
    <property type="match status" value="1"/>
</dbReference>
<dbReference type="InterPro" id="IPR007712">
    <property type="entry name" value="RelE/ParE_toxin"/>
</dbReference>
<organism evidence="3">
    <name type="scientific">mine drainage metagenome</name>
    <dbReference type="NCBI Taxonomy" id="410659"/>
    <lineage>
        <taxon>unclassified sequences</taxon>
        <taxon>metagenomes</taxon>
        <taxon>ecological metagenomes</taxon>
    </lineage>
</organism>
<accession>A0A1J5QVC7</accession>
<gene>
    <name evidence="3" type="primary">yafQ</name>
    <name evidence="3" type="ORF">GALL_343980</name>
</gene>
<protein>
    <submittedName>
        <fullName evidence="3">mRNA interferase YafQ</fullName>
        <ecNumber evidence="3">3.1.-.-</ecNumber>
    </submittedName>
</protein>
<dbReference type="NCBIfam" id="TIGR02385">
    <property type="entry name" value="RelE_StbE"/>
    <property type="match status" value="1"/>
</dbReference>
<proteinExistence type="predicted"/>
<feature type="compositionally biased region" description="Basic residues" evidence="2">
    <location>
        <begin position="13"/>
        <end position="22"/>
    </location>
</feature>
<dbReference type="PANTHER" id="PTHR40588">
    <property type="entry name" value="MRNA INTERFERASE TOXIN YAFQ"/>
    <property type="match status" value="1"/>
</dbReference>
<dbReference type="InterPro" id="IPR035093">
    <property type="entry name" value="RelE/ParE_toxin_dom_sf"/>
</dbReference>